<name>A0A8X8GKC9_STAHO</name>
<protein>
    <recommendedName>
        <fullName evidence="3">HK97 gp10 family phage protein</fullName>
    </recommendedName>
</protein>
<evidence type="ECO:0000313" key="1">
    <source>
        <dbReference type="EMBL" id="MCM5673123.1"/>
    </source>
</evidence>
<evidence type="ECO:0000313" key="2">
    <source>
        <dbReference type="Proteomes" id="UP000665944"/>
    </source>
</evidence>
<keyword evidence="2" id="KW-1185">Reference proteome</keyword>
<gene>
    <name evidence="1" type="ORF">J7T32_010270</name>
</gene>
<dbReference type="AlphaFoldDB" id="A0A8X8GKC9"/>
<dbReference type="NCBIfam" id="TIGR01725">
    <property type="entry name" value="phge_HK97_gp10"/>
    <property type="match status" value="1"/>
</dbReference>
<accession>A0A8X8GKC9</accession>
<organism evidence="1 2">
    <name type="scientific">Staphylococcus hominis</name>
    <dbReference type="NCBI Taxonomy" id="1290"/>
    <lineage>
        <taxon>Bacteria</taxon>
        <taxon>Bacillati</taxon>
        <taxon>Bacillota</taxon>
        <taxon>Bacilli</taxon>
        <taxon>Bacillales</taxon>
        <taxon>Staphylococcaceae</taxon>
        <taxon>Staphylococcus</taxon>
    </lineage>
</organism>
<comment type="caution">
    <text evidence="1">The sequence shown here is derived from an EMBL/GenBank/DDBJ whole genome shotgun (WGS) entry which is preliminary data.</text>
</comment>
<dbReference type="RefSeq" id="WP_053031897.1">
    <property type="nucleotide sequence ID" value="NZ_JAGHKT020000019.1"/>
</dbReference>
<evidence type="ECO:0008006" key="3">
    <source>
        <dbReference type="Google" id="ProtNLM"/>
    </source>
</evidence>
<sequence length="141" mass="16180">MAKQRYDSDKDISDKIRKLVINSEKQSKQAVTKAAKLYKANIEANTPVHKRQTHSTHAVEVLKISNFSRDELNPTKTVGFDKGRKRKDAGWYIHFPDVGTRPSNRSMGQPPQHFMRRSLEMSKAPILAIYKEAVRNMVDID</sequence>
<proteinExistence type="predicted"/>
<reference evidence="1 2" key="1">
    <citation type="submission" date="2022-06" db="EMBL/GenBank/DDBJ databases">
        <title>Staphylococcus hominis ShoR14 genome sequence.</title>
        <authorList>
            <person name="Yeo C.C."/>
            <person name="Chew C.H."/>
            <person name="Che Hamzah A.M."/>
            <person name="Al-Trad E.I."/>
        </authorList>
    </citation>
    <scope>NUCLEOTIDE SEQUENCE [LARGE SCALE GENOMIC DNA]</scope>
    <source>
        <strain evidence="1 2">ShoR14</strain>
    </source>
</reference>
<dbReference type="EMBL" id="JAGHKT020000019">
    <property type="protein sequence ID" value="MCM5673123.1"/>
    <property type="molecule type" value="Genomic_DNA"/>
</dbReference>
<dbReference type="InterPro" id="IPR010064">
    <property type="entry name" value="HK97-gp10_tail"/>
</dbReference>
<dbReference type="Proteomes" id="UP000665944">
    <property type="component" value="Unassembled WGS sequence"/>
</dbReference>